<reference evidence="2 3" key="1">
    <citation type="submission" date="2020-08" db="EMBL/GenBank/DDBJ databases">
        <title>Genomic Encyclopedia of Type Strains, Phase IV (KMG-IV): sequencing the most valuable type-strain genomes for metagenomic binning, comparative biology and taxonomic classification.</title>
        <authorList>
            <person name="Goeker M."/>
        </authorList>
    </citation>
    <scope>NUCLEOTIDE SEQUENCE [LARGE SCALE GENOMIC DNA]</scope>
    <source>
        <strain evidence="2 3">DSM 14552</strain>
    </source>
</reference>
<evidence type="ECO:0000313" key="3">
    <source>
        <dbReference type="Proteomes" id="UP000562395"/>
    </source>
</evidence>
<accession>A0A7W6EX36</accession>
<keyword evidence="1" id="KW-1133">Transmembrane helix</keyword>
<comment type="caution">
    <text evidence="2">The sequence shown here is derived from an EMBL/GenBank/DDBJ whole genome shotgun (WGS) entry which is preliminary data.</text>
</comment>
<keyword evidence="3" id="KW-1185">Reference proteome</keyword>
<protein>
    <submittedName>
        <fullName evidence="2">Putative PurR-regulated permease PerM</fullName>
    </submittedName>
</protein>
<proteinExistence type="predicted"/>
<evidence type="ECO:0000313" key="2">
    <source>
        <dbReference type="EMBL" id="MBB3862007.1"/>
    </source>
</evidence>
<dbReference type="EMBL" id="JACICY010000009">
    <property type="protein sequence ID" value="MBB3862007.1"/>
    <property type="molecule type" value="Genomic_DNA"/>
</dbReference>
<evidence type="ECO:0000256" key="1">
    <source>
        <dbReference type="SAM" id="Phobius"/>
    </source>
</evidence>
<organism evidence="2 3">
    <name type="scientific">Novosphingobium hassiacum</name>
    <dbReference type="NCBI Taxonomy" id="173676"/>
    <lineage>
        <taxon>Bacteria</taxon>
        <taxon>Pseudomonadati</taxon>
        <taxon>Pseudomonadota</taxon>
        <taxon>Alphaproteobacteria</taxon>
        <taxon>Sphingomonadales</taxon>
        <taxon>Sphingomonadaceae</taxon>
        <taxon>Novosphingobium</taxon>
    </lineage>
</organism>
<dbReference type="AlphaFoldDB" id="A0A7W6EX36"/>
<gene>
    <name evidence="2" type="ORF">GGQ88_003301</name>
</gene>
<feature type="transmembrane region" description="Helical" evidence="1">
    <location>
        <begin position="19"/>
        <end position="38"/>
    </location>
</feature>
<name>A0A7W6EX36_9SPHN</name>
<dbReference type="RefSeq" id="WP_221214725.1">
    <property type="nucleotide sequence ID" value="NZ_JACICY010000009.1"/>
</dbReference>
<keyword evidence="1" id="KW-0472">Membrane</keyword>
<sequence>MGILVTVALSMGYDTARPIIIAVIAGFVIAIPVSWLVARKITHLVKT</sequence>
<keyword evidence="1" id="KW-0812">Transmembrane</keyword>
<dbReference type="Proteomes" id="UP000562395">
    <property type="component" value="Unassembled WGS sequence"/>
</dbReference>